<dbReference type="SUPFAM" id="SSF55031">
    <property type="entry name" value="Bacterial exopeptidase dimerisation domain"/>
    <property type="match status" value="1"/>
</dbReference>
<dbReference type="CDD" id="cd03886">
    <property type="entry name" value="M20_Acy1"/>
    <property type="match status" value="1"/>
</dbReference>
<organism evidence="2 3">
    <name type="scientific">Kribbella hippodromi</name>
    <dbReference type="NCBI Taxonomy" id="434347"/>
    <lineage>
        <taxon>Bacteria</taxon>
        <taxon>Bacillati</taxon>
        <taxon>Actinomycetota</taxon>
        <taxon>Actinomycetes</taxon>
        <taxon>Propionibacteriales</taxon>
        <taxon>Kribbellaceae</taxon>
        <taxon>Kribbella</taxon>
    </lineage>
</organism>
<sequence length="415" mass="43687">MDRGSGFVVGWGLGVGLGWWKGGLVEFQGAEVLPGLVELRRVLHREPEVGLMLPRTQSVVLDALAGLPLEVTTGQELTSVVAVLRGGQPGPTVLLRGDMDALPVVEETGLEYAAENGNMHACGHDLHTAGLVGAAQLLSARREELRGNVLFMFQPGEEGLGGAGYMLREGLLGATGDKPIAAYALHVWAQAARGVFEMRPGTIMASSNQLHITVRGKGGHGSMPDRTVDPVPVVAEIVLALQAYATRRVSVFDPVVITVTQLEAGVAINVIPNTARLGATVRTLSDAMLEQLTRELPALAERIAAAHGCTADARLDPQYPVTVNDAPRTAETFDVLTGLFGADRVRSLDNPLMGAEDFSMVLKEVPGTFVMVGARPDDVSATEAPSNHSSIVRFDDAVLGDQAVALAQLAAGHLA</sequence>
<comment type="caution">
    <text evidence="2">The sequence shown here is derived from an EMBL/GenBank/DDBJ whole genome shotgun (WGS) entry which is preliminary data.</text>
</comment>
<evidence type="ECO:0000313" key="2">
    <source>
        <dbReference type="EMBL" id="GAA1567194.1"/>
    </source>
</evidence>
<dbReference type="EMBL" id="BAAAPH010000007">
    <property type="protein sequence ID" value="GAA1567194.1"/>
    <property type="molecule type" value="Genomic_DNA"/>
</dbReference>
<dbReference type="PANTHER" id="PTHR11014:SF63">
    <property type="entry name" value="METALLOPEPTIDASE, PUTATIVE (AFU_ORTHOLOGUE AFUA_6G09600)-RELATED"/>
    <property type="match status" value="1"/>
</dbReference>
<dbReference type="SUPFAM" id="SSF53187">
    <property type="entry name" value="Zn-dependent exopeptidases"/>
    <property type="match status" value="1"/>
</dbReference>
<protein>
    <submittedName>
        <fullName evidence="2">M20 family metallopeptidase</fullName>
    </submittedName>
</protein>
<dbReference type="PIRSF" id="PIRSF005962">
    <property type="entry name" value="Pept_M20D_amidohydro"/>
    <property type="match status" value="1"/>
</dbReference>
<accession>A0ABN2D1I4</accession>
<dbReference type="InterPro" id="IPR036264">
    <property type="entry name" value="Bact_exopeptidase_dim_dom"/>
</dbReference>
<dbReference type="Gene3D" id="3.30.70.360">
    <property type="match status" value="1"/>
</dbReference>
<name>A0ABN2D1I4_9ACTN</name>
<dbReference type="Pfam" id="PF01546">
    <property type="entry name" value="Peptidase_M20"/>
    <property type="match status" value="1"/>
</dbReference>
<keyword evidence="3" id="KW-1185">Reference proteome</keyword>
<dbReference type="InterPro" id="IPR002933">
    <property type="entry name" value="Peptidase_M20"/>
</dbReference>
<reference evidence="2 3" key="1">
    <citation type="journal article" date="2019" name="Int. J. Syst. Evol. Microbiol.">
        <title>The Global Catalogue of Microorganisms (GCM) 10K type strain sequencing project: providing services to taxonomists for standard genome sequencing and annotation.</title>
        <authorList>
            <consortium name="The Broad Institute Genomics Platform"/>
            <consortium name="The Broad Institute Genome Sequencing Center for Infectious Disease"/>
            <person name="Wu L."/>
            <person name="Ma J."/>
        </authorList>
    </citation>
    <scope>NUCLEOTIDE SEQUENCE [LARGE SCALE GENOMIC DNA]</scope>
    <source>
        <strain evidence="2 3">JCM 15572</strain>
    </source>
</reference>
<proteinExistence type="predicted"/>
<evidence type="ECO:0000313" key="3">
    <source>
        <dbReference type="Proteomes" id="UP001501705"/>
    </source>
</evidence>
<dbReference type="InterPro" id="IPR017439">
    <property type="entry name" value="Amidohydrolase"/>
</dbReference>
<gene>
    <name evidence="2" type="ORF">GCM10009804_24700</name>
</gene>
<dbReference type="Gene3D" id="3.40.630.10">
    <property type="entry name" value="Zn peptidases"/>
    <property type="match status" value="1"/>
</dbReference>
<feature type="domain" description="Peptidase M20 dimerisation" evidence="1">
    <location>
        <begin position="209"/>
        <end position="304"/>
    </location>
</feature>
<dbReference type="InterPro" id="IPR011650">
    <property type="entry name" value="Peptidase_M20_dimer"/>
</dbReference>
<dbReference type="Pfam" id="PF07687">
    <property type="entry name" value="M20_dimer"/>
    <property type="match status" value="1"/>
</dbReference>
<dbReference type="PANTHER" id="PTHR11014">
    <property type="entry name" value="PEPTIDASE M20 FAMILY MEMBER"/>
    <property type="match status" value="1"/>
</dbReference>
<dbReference type="Proteomes" id="UP001501705">
    <property type="component" value="Unassembled WGS sequence"/>
</dbReference>
<evidence type="ECO:0000259" key="1">
    <source>
        <dbReference type="Pfam" id="PF07687"/>
    </source>
</evidence>
<dbReference type="NCBIfam" id="TIGR01891">
    <property type="entry name" value="amidohydrolases"/>
    <property type="match status" value="1"/>
</dbReference>